<dbReference type="Proteomes" id="UP001341840">
    <property type="component" value="Unassembled WGS sequence"/>
</dbReference>
<protein>
    <recommendedName>
        <fullName evidence="4">Transmembrane protein</fullName>
    </recommendedName>
</protein>
<name>A0ABU6U7W6_9FABA</name>
<evidence type="ECO:0000313" key="3">
    <source>
        <dbReference type="Proteomes" id="UP001341840"/>
    </source>
</evidence>
<accession>A0ABU6U7W6</accession>
<proteinExistence type="predicted"/>
<gene>
    <name evidence="2" type="ORF">PIB30_017119</name>
</gene>
<keyword evidence="3" id="KW-1185">Reference proteome</keyword>
<evidence type="ECO:0000313" key="2">
    <source>
        <dbReference type="EMBL" id="MED6156745.1"/>
    </source>
</evidence>
<sequence>MGARPYSGGEKRSCYLLSLLGTPDRFGSLKSGRPSHRFGRLSGMTQGIGPMSSTTSCGPFHVTGRPPKVGLLFGLRSRVRTLSLRGVVAINGRTPLVDILELLPTLQSLTPLPLTIATLSNSLFPSLLLSPSALRHGAVALRSVLGLSSSCIVDVGSVFFFFVFIIVSRFISPFQMCRGRDSGFSTGLAFPEFNKVFVFCYIPCHVVFVLICVCWSSGMVPIALFPSSCPSSGLHE</sequence>
<feature type="transmembrane region" description="Helical" evidence="1">
    <location>
        <begin position="193"/>
        <end position="218"/>
    </location>
</feature>
<keyword evidence="1" id="KW-0812">Transmembrane</keyword>
<feature type="transmembrane region" description="Helical" evidence="1">
    <location>
        <begin position="152"/>
        <end position="172"/>
    </location>
</feature>
<keyword evidence="1" id="KW-1133">Transmembrane helix</keyword>
<dbReference type="EMBL" id="JASCZI010120878">
    <property type="protein sequence ID" value="MED6156745.1"/>
    <property type="molecule type" value="Genomic_DNA"/>
</dbReference>
<comment type="caution">
    <text evidence="2">The sequence shown here is derived from an EMBL/GenBank/DDBJ whole genome shotgun (WGS) entry which is preliminary data.</text>
</comment>
<evidence type="ECO:0008006" key="4">
    <source>
        <dbReference type="Google" id="ProtNLM"/>
    </source>
</evidence>
<organism evidence="2 3">
    <name type="scientific">Stylosanthes scabra</name>
    <dbReference type="NCBI Taxonomy" id="79078"/>
    <lineage>
        <taxon>Eukaryota</taxon>
        <taxon>Viridiplantae</taxon>
        <taxon>Streptophyta</taxon>
        <taxon>Embryophyta</taxon>
        <taxon>Tracheophyta</taxon>
        <taxon>Spermatophyta</taxon>
        <taxon>Magnoliopsida</taxon>
        <taxon>eudicotyledons</taxon>
        <taxon>Gunneridae</taxon>
        <taxon>Pentapetalae</taxon>
        <taxon>rosids</taxon>
        <taxon>fabids</taxon>
        <taxon>Fabales</taxon>
        <taxon>Fabaceae</taxon>
        <taxon>Papilionoideae</taxon>
        <taxon>50 kb inversion clade</taxon>
        <taxon>dalbergioids sensu lato</taxon>
        <taxon>Dalbergieae</taxon>
        <taxon>Pterocarpus clade</taxon>
        <taxon>Stylosanthes</taxon>
    </lineage>
</organism>
<keyword evidence="1" id="KW-0472">Membrane</keyword>
<evidence type="ECO:0000256" key="1">
    <source>
        <dbReference type="SAM" id="Phobius"/>
    </source>
</evidence>
<reference evidence="2 3" key="1">
    <citation type="journal article" date="2023" name="Plants (Basel)">
        <title>Bridging the Gap: Combining Genomics and Transcriptomics Approaches to Understand Stylosanthes scabra, an Orphan Legume from the Brazilian Caatinga.</title>
        <authorList>
            <person name="Ferreira-Neto J.R.C."/>
            <person name="da Silva M.D."/>
            <person name="Binneck E."/>
            <person name="de Melo N.F."/>
            <person name="da Silva R.H."/>
            <person name="de Melo A.L.T.M."/>
            <person name="Pandolfi V."/>
            <person name="Bustamante F.O."/>
            <person name="Brasileiro-Vidal A.C."/>
            <person name="Benko-Iseppon A.M."/>
        </authorList>
    </citation>
    <scope>NUCLEOTIDE SEQUENCE [LARGE SCALE GENOMIC DNA]</scope>
    <source>
        <tissue evidence="2">Leaves</tissue>
    </source>
</reference>